<organism evidence="2 3">
    <name type="scientific">Rhodoplanes serenus</name>
    <dbReference type="NCBI Taxonomy" id="200615"/>
    <lineage>
        <taxon>Bacteria</taxon>
        <taxon>Pseudomonadati</taxon>
        <taxon>Pseudomonadota</taxon>
        <taxon>Alphaproteobacteria</taxon>
        <taxon>Hyphomicrobiales</taxon>
        <taxon>Nitrobacteraceae</taxon>
        <taxon>Rhodoplanes</taxon>
    </lineage>
</organism>
<keyword evidence="1" id="KW-0812">Transmembrane</keyword>
<comment type="caution">
    <text evidence="2">The sequence shown here is derived from an EMBL/GenBank/DDBJ whole genome shotgun (WGS) entry which is preliminary data.</text>
</comment>
<proteinExistence type="predicted"/>
<feature type="transmembrane region" description="Helical" evidence="1">
    <location>
        <begin position="42"/>
        <end position="68"/>
    </location>
</feature>
<gene>
    <name evidence="2" type="ORF">RHODGE_RHODGE_03848</name>
</gene>
<feature type="transmembrane region" description="Helical" evidence="1">
    <location>
        <begin position="80"/>
        <end position="99"/>
    </location>
</feature>
<reference evidence="3" key="1">
    <citation type="submission" date="2018-10" db="EMBL/GenBank/DDBJ databases">
        <authorList>
            <person name="Peiro R."/>
            <person name="Begona"/>
            <person name="Cbmso G."/>
            <person name="Lopez M."/>
            <person name="Gonzalez S."/>
            <person name="Sacristan E."/>
            <person name="Castillo E."/>
        </authorList>
    </citation>
    <scope>NUCLEOTIDE SEQUENCE [LARGE SCALE GENOMIC DNA]</scope>
</reference>
<keyword evidence="1" id="KW-0472">Membrane</keyword>
<evidence type="ECO:0000313" key="3">
    <source>
        <dbReference type="Proteomes" id="UP000289200"/>
    </source>
</evidence>
<dbReference type="EMBL" id="UWOC01000175">
    <property type="protein sequence ID" value="VCU10646.1"/>
    <property type="molecule type" value="Genomic_DNA"/>
</dbReference>
<dbReference type="Pfam" id="PF07332">
    <property type="entry name" value="Phage_holin_3_6"/>
    <property type="match status" value="1"/>
</dbReference>
<evidence type="ECO:0008006" key="4">
    <source>
        <dbReference type="Google" id="ProtNLM"/>
    </source>
</evidence>
<dbReference type="RefSeq" id="WP_244601691.1">
    <property type="nucleotide sequence ID" value="NZ_UWOC01000175.1"/>
</dbReference>
<sequence>MGLHEHRSVPELFTDLVQQVTTLVRTETRLARAEMSEKVGQVGTGVALIVVGAVLLMPALVILLQAAVAALVDSGMEPHWAALAVGGATLVVGLVLALIGASRLKAENLTPNRTLSQLRSDAAVARNQAR</sequence>
<evidence type="ECO:0000313" key="2">
    <source>
        <dbReference type="EMBL" id="VCU10646.1"/>
    </source>
</evidence>
<accession>A0A3S4FEZ7</accession>
<dbReference type="AlphaFoldDB" id="A0A3S4FEZ7"/>
<evidence type="ECO:0000256" key="1">
    <source>
        <dbReference type="SAM" id="Phobius"/>
    </source>
</evidence>
<keyword evidence="1" id="KW-1133">Transmembrane helix</keyword>
<dbReference type="Proteomes" id="UP000289200">
    <property type="component" value="Unassembled WGS sequence"/>
</dbReference>
<protein>
    <recommendedName>
        <fullName evidence="4">Phage holin family protein</fullName>
    </recommendedName>
</protein>
<keyword evidence="3" id="KW-1185">Reference proteome</keyword>
<dbReference type="InterPro" id="IPR009937">
    <property type="entry name" value="Phage_holin_3_6"/>
</dbReference>
<name>A0A3S4FEZ7_9BRAD</name>